<sequence>MASASSVRRIAATVLAAGAVVGAAALPAAAQDHGHHQQRPRVEISRIQADSPGRDDHSNRSLNAEWVEITNTTRDAINLRGWTLRDSDGNRYRFDNVRINGRATLRIHTGSGHNTRTDLFQNSRDYIWDNRADTATLRDDRGRTVDTESWGRRHH</sequence>
<feature type="chain" id="PRO_5005284587" description="LTD domain-containing protein" evidence="1">
    <location>
        <begin position="31"/>
        <end position="155"/>
    </location>
</feature>
<gene>
    <name evidence="3" type="ORF">ACS04_35105</name>
</gene>
<proteinExistence type="predicted"/>
<accession>A0A0J6XC90</accession>
<organism evidence="3 4">
    <name type="scientific">Streptomyces roseus</name>
    <dbReference type="NCBI Taxonomy" id="66430"/>
    <lineage>
        <taxon>Bacteria</taxon>
        <taxon>Bacillati</taxon>
        <taxon>Actinomycetota</taxon>
        <taxon>Actinomycetes</taxon>
        <taxon>Kitasatosporales</taxon>
        <taxon>Streptomycetaceae</taxon>
        <taxon>Streptomyces</taxon>
    </lineage>
</organism>
<feature type="domain" description="LTD" evidence="2">
    <location>
        <begin position="24"/>
        <end position="152"/>
    </location>
</feature>
<comment type="caution">
    <text evidence="3">The sequence shown here is derived from an EMBL/GenBank/DDBJ whole genome shotgun (WGS) entry which is preliminary data.</text>
</comment>
<protein>
    <recommendedName>
        <fullName evidence="2">LTD domain-containing protein</fullName>
    </recommendedName>
</protein>
<name>A0A0J6XC90_9ACTN</name>
<evidence type="ECO:0000313" key="4">
    <source>
        <dbReference type="Proteomes" id="UP000035932"/>
    </source>
</evidence>
<evidence type="ECO:0000256" key="1">
    <source>
        <dbReference type="SAM" id="SignalP"/>
    </source>
</evidence>
<evidence type="ECO:0000259" key="2">
    <source>
        <dbReference type="PROSITE" id="PS51841"/>
    </source>
</evidence>
<dbReference type="OrthoDB" id="3828227at2"/>
<dbReference type="InterPro" id="IPR001322">
    <property type="entry name" value="Lamin_tail_dom"/>
</dbReference>
<dbReference type="AlphaFoldDB" id="A0A0J6XC90"/>
<evidence type="ECO:0000313" key="3">
    <source>
        <dbReference type="EMBL" id="KMO93505.1"/>
    </source>
</evidence>
<dbReference type="SUPFAM" id="SSF74853">
    <property type="entry name" value="Lamin A/C globular tail domain"/>
    <property type="match status" value="1"/>
</dbReference>
<dbReference type="RefSeq" id="WP_048480893.1">
    <property type="nucleotide sequence ID" value="NZ_JBIRUD010000003.1"/>
</dbReference>
<reference evidence="3 4" key="1">
    <citation type="submission" date="2015-06" db="EMBL/GenBank/DDBJ databases">
        <title>Recapitulation of the evolution of biosynthetic gene clusters reveals hidden chemical diversity on bacterial genomes.</title>
        <authorList>
            <person name="Cruz-Morales P."/>
            <person name="Martinez-Guerrero C."/>
            <person name="Morales-Escalante M.A."/>
            <person name="Yanez-Guerra L.A."/>
            <person name="Kopp J.F."/>
            <person name="Feldmann J."/>
            <person name="Ramos-Aboites H.E."/>
            <person name="Barona-Gomez F."/>
        </authorList>
    </citation>
    <scope>NUCLEOTIDE SEQUENCE [LARGE SCALE GENOMIC DNA]</scope>
    <source>
        <strain evidence="3 4">ATCC 31245</strain>
    </source>
</reference>
<keyword evidence="4" id="KW-1185">Reference proteome</keyword>
<dbReference type="InterPro" id="IPR036415">
    <property type="entry name" value="Lamin_tail_dom_sf"/>
</dbReference>
<dbReference type="EMBL" id="LFML01000163">
    <property type="protein sequence ID" value="KMO93505.1"/>
    <property type="molecule type" value="Genomic_DNA"/>
</dbReference>
<dbReference type="PROSITE" id="PS51841">
    <property type="entry name" value="LTD"/>
    <property type="match status" value="1"/>
</dbReference>
<dbReference type="Gene3D" id="2.60.40.1260">
    <property type="entry name" value="Lamin Tail domain"/>
    <property type="match status" value="1"/>
</dbReference>
<dbReference type="STRING" id="66430.ACS04_35105"/>
<feature type="signal peptide" evidence="1">
    <location>
        <begin position="1"/>
        <end position="30"/>
    </location>
</feature>
<dbReference type="Pfam" id="PF00932">
    <property type="entry name" value="LTD"/>
    <property type="match status" value="1"/>
</dbReference>
<dbReference type="Proteomes" id="UP000035932">
    <property type="component" value="Unassembled WGS sequence"/>
</dbReference>
<dbReference type="PATRIC" id="fig|66430.4.peg.1807"/>
<keyword evidence="1" id="KW-0732">Signal</keyword>